<reference evidence="4 5" key="1">
    <citation type="submission" date="2023-06" db="EMBL/GenBank/DDBJ databases">
        <title>Parasedimentitalea psychrophila sp. nov., a psychrophilic bacterium isolated from deep-sea sediment.</title>
        <authorList>
            <person name="Li A."/>
        </authorList>
    </citation>
    <scope>NUCLEOTIDE SEQUENCE [LARGE SCALE GENOMIC DNA]</scope>
    <source>
        <strain evidence="4 5">QS115</strain>
    </source>
</reference>
<dbReference type="KEGG" id="ppso:QPJ95_11930"/>
<evidence type="ECO:0000259" key="2">
    <source>
        <dbReference type="Pfam" id="PF06742"/>
    </source>
</evidence>
<dbReference type="RefSeq" id="WP_270918021.1">
    <property type="nucleotide sequence ID" value="NZ_CP127247.1"/>
</dbReference>
<evidence type="ECO:0000259" key="3">
    <source>
        <dbReference type="Pfam" id="PF06863"/>
    </source>
</evidence>
<protein>
    <submittedName>
        <fullName evidence="4">DUF1254 domain-containing protein</fullName>
    </submittedName>
</protein>
<dbReference type="PROSITE" id="PS51257">
    <property type="entry name" value="PROKAR_LIPOPROTEIN"/>
    <property type="match status" value="1"/>
</dbReference>
<feature type="domain" description="DUF1254" evidence="3">
    <location>
        <begin position="53"/>
        <end position="162"/>
    </location>
</feature>
<dbReference type="AlphaFoldDB" id="A0A9Y2KYA0"/>
<proteinExistence type="predicted"/>
<dbReference type="Proteomes" id="UP001238334">
    <property type="component" value="Chromosome"/>
</dbReference>
<gene>
    <name evidence="4" type="ORF">QPJ95_11930</name>
</gene>
<feature type="chain" id="PRO_5040835056" evidence="1">
    <location>
        <begin position="25"/>
        <end position="338"/>
    </location>
</feature>
<dbReference type="SUPFAM" id="SSF160935">
    <property type="entry name" value="VPA0735-like"/>
    <property type="match status" value="1"/>
</dbReference>
<evidence type="ECO:0000313" key="4">
    <source>
        <dbReference type="EMBL" id="WIY23374.1"/>
    </source>
</evidence>
<dbReference type="Gene3D" id="2.60.120.600">
    <property type="entry name" value="Domain of unknown function DUF1214, C-terminal domain"/>
    <property type="match status" value="1"/>
</dbReference>
<feature type="domain" description="DUF1214" evidence="2">
    <location>
        <begin position="237"/>
        <end position="322"/>
    </location>
</feature>
<feature type="signal peptide" evidence="1">
    <location>
        <begin position="1"/>
        <end position="24"/>
    </location>
</feature>
<dbReference type="PANTHER" id="PTHR36509">
    <property type="entry name" value="BLL3101 PROTEIN"/>
    <property type="match status" value="1"/>
</dbReference>
<keyword evidence="1" id="KW-0732">Signal</keyword>
<dbReference type="InterPro" id="IPR037049">
    <property type="entry name" value="DUF1214_C_sf"/>
</dbReference>
<accession>A0A9Y2KYA0</accession>
<evidence type="ECO:0000313" key="5">
    <source>
        <dbReference type="Proteomes" id="UP001238334"/>
    </source>
</evidence>
<sequence length="338" mass="37411">MKLRHHFLTATALGCALFTLPVLADPVTVTVDSFVRAETDMTMKRYTDIGGFGKFAHIRQPTPLDEQNVIRMNHDTLYSFGIFDLTTPVTITKPESDRWQSMMFVTQDHSIPPAIYEAGSYTLTQEEIGTRYVTVAFRTLVNANEPADIKQANALQDQITVTQADIGTLDIPDWDEVSLTKVREAVNVLAATLTDTSRMLGDKDELDPIQHLLGTAMGWGGNPKKDAMYFSIVPENNDGKQNYELIVKDIPVDGFASVTVYNSKGFMEINDLGVNAINNLTAKPSADGGAVIHFGGCEDGRENCIPTTPGWNYLVRLYQPQEVVLDKSWTFPDATPIE</sequence>
<keyword evidence="5" id="KW-1185">Reference proteome</keyword>
<dbReference type="InterPro" id="IPR010621">
    <property type="entry name" value="DUF1214"/>
</dbReference>
<dbReference type="InterPro" id="IPR010679">
    <property type="entry name" value="DUF1254"/>
</dbReference>
<dbReference type="EMBL" id="CP127247">
    <property type="protein sequence ID" value="WIY23374.1"/>
    <property type="molecule type" value="Genomic_DNA"/>
</dbReference>
<organism evidence="4 5">
    <name type="scientific">Parasedimentitalea psychrophila</name>
    <dbReference type="NCBI Taxonomy" id="2997337"/>
    <lineage>
        <taxon>Bacteria</taxon>
        <taxon>Pseudomonadati</taxon>
        <taxon>Pseudomonadota</taxon>
        <taxon>Alphaproteobacteria</taxon>
        <taxon>Rhodobacterales</taxon>
        <taxon>Paracoccaceae</taxon>
        <taxon>Parasedimentitalea</taxon>
    </lineage>
</organism>
<dbReference type="Pfam" id="PF06742">
    <property type="entry name" value="DUF1214"/>
    <property type="match status" value="1"/>
</dbReference>
<evidence type="ECO:0000256" key="1">
    <source>
        <dbReference type="SAM" id="SignalP"/>
    </source>
</evidence>
<name>A0A9Y2KYA0_9RHOB</name>
<dbReference type="PANTHER" id="PTHR36509:SF3">
    <property type="entry name" value="SIGNAL PEPTIDE PROTEIN"/>
    <property type="match status" value="1"/>
</dbReference>
<dbReference type="Pfam" id="PF06863">
    <property type="entry name" value="DUF1254"/>
    <property type="match status" value="1"/>
</dbReference>